<accession>A0A8H5LGY3</accession>
<evidence type="ECO:0000256" key="1">
    <source>
        <dbReference type="SAM" id="Phobius"/>
    </source>
</evidence>
<gene>
    <name evidence="2" type="ORF">D9756_006523</name>
</gene>
<dbReference type="AlphaFoldDB" id="A0A8H5LGY3"/>
<comment type="caution">
    <text evidence="2">The sequence shown here is derived from an EMBL/GenBank/DDBJ whole genome shotgun (WGS) entry which is preliminary data.</text>
</comment>
<organism evidence="2 3">
    <name type="scientific">Leucocoprinus leucothites</name>
    <dbReference type="NCBI Taxonomy" id="201217"/>
    <lineage>
        <taxon>Eukaryota</taxon>
        <taxon>Fungi</taxon>
        <taxon>Dikarya</taxon>
        <taxon>Basidiomycota</taxon>
        <taxon>Agaricomycotina</taxon>
        <taxon>Agaricomycetes</taxon>
        <taxon>Agaricomycetidae</taxon>
        <taxon>Agaricales</taxon>
        <taxon>Agaricineae</taxon>
        <taxon>Agaricaceae</taxon>
        <taxon>Leucocoprinus</taxon>
    </lineage>
</organism>
<feature type="transmembrane region" description="Helical" evidence="1">
    <location>
        <begin position="38"/>
        <end position="63"/>
    </location>
</feature>
<name>A0A8H5LGY3_9AGAR</name>
<keyword evidence="3" id="KW-1185">Reference proteome</keyword>
<keyword evidence="1" id="KW-1133">Transmembrane helix</keyword>
<evidence type="ECO:0000313" key="2">
    <source>
        <dbReference type="EMBL" id="KAF5357065.1"/>
    </source>
</evidence>
<keyword evidence="1" id="KW-0472">Membrane</keyword>
<dbReference type="Proteomes" id="UP000559027">
    <property type="component" value="Unassembled WGS sequence"/>
</dbReference>
<evidence type="ECO:0000313" key="3">
    <source>
        <dbReference type="Proteomes" id="UP000559027"/>
    </source>
</evidence>
<feature type="transmembrane region" description="Helical" evidence="1">
    <location>
        <begin position="112"/>
        <end position="136"/>
    </location>
</feature>
<keyword evidence="1" id="KW-0812">Transmembrane</keyword>
<sequence>MRLRNLQFEWVYSECSSTVRPVMSTQLPLVSPENLRRLTVGLIVQALLTGGLLTLGVMCLSLLSETPSHGKDRELSVRPTAWKWFILVLLGMNISYLTIYCLTFVGTVMGEAVSWILEVLLYVGAMLTLCLTDGVLVWRCYMVTNALGPRVKFQKLFWIFPLCIYLVTVVTGLTGPIYTLMPGRHDDRNIPHLWAALSLSTNAVLNVYAVVFISIRLLTYQRLLIRARLAVNSGVPQASQPTPAGIIQILFESAAINVPLALAAAVVIFDSDWVLSTSLNCIGVPCQVLAVIASLAA</sequence>
<feature type="transmembrane region" description="Helical" evidence="1">
    <location>
        <begin position="84"/>
        <end position="106"/>
    </location>
</feature>
<feature type="transmembrane region" description="Helical" evidence="1">
    <location>
        <begin position="193"/>
        <end position="218"/>
    </location>
</feature>
<feature type="transmembrane region" description="Helical" evidence="1">
    <location>
        <begin position="275"/>
        <end position="296"/>
    </location>
</feature>
<feature type="transmembrane region" description="Helical" evidence="1">
    <location>
        <begin position="156"/>
        <end position="181"/>
    </location>
</feature>
<reference evidence="2 3" key="1">
    <citation type="journal article" date="2020" name="ISME J.">
        <title>Uncovering the hidden diversity of litter-decomposition mechanisms in mushroom-forming fungi.</title>
        <authorList>
            <person name="Floudas D."/>
            <person name="Bentzer J."/>
            <person name="Ahren D."/>
            <person name="Johansson T."/>
            <person name="Persson P."/>
            <person name="Tunlid A."/>
        </authorList>
    </citation>
    <scope>NUCLEOTIDE SEQUENCE [LARGE SCALE GENOMIC DNA]</scope>
    <source>
        <strain evidence="2 3">CBS 146.42</strain>
    </source>
</reference>
<dbReference type="EMBL" id="JAACJO010000006">
    <property type="protein sequence ID" value="KAF5357065.1"/>
    <property type="molecule type" value="Genomic_DNA"/>
</dbReference>
<proteinExistence type="predicted"/>
<feature type="transmembrane region" description="Helical" evidence="1">
    <location>
        <begin position="249"/>
        <end position="269"/>
    </location>
</feature>
<protein>
    <submittedName>
        <fullName evidence="2">Uncharacterized protein</fullName>
    </submittedName>
</protein>